<sequence length="698" mass="69874">MSPSRPAQLLTRTTTARLAVAATALMVVGPLVTATSAAAAAPTVAGSVALGRAAGFSALAGPSITNPATATGTVLALDLGVTGTLTGFPPGTVNGTTRVGTDEVEAAHEDRQAAYDSVVAQTGGTAFGGDLVGKTFTPGLYSTAAAVTNTGTIILDAEDDPNAIFVFQIGAALSSAASTKVVLTNGALANNVYWQVVGAVALGANAKWAGTILAEGAISFGDGASLKGRALTSSTMALANSPITRPIDDLVAPVVALNGGPSRSTRDTTPPVSGTTDEPGTPVVTVTTGTLVLTTRAHAGAWTLSTHALAQGSHTVVASVTDPSGNTGTATQQLTVDADAPGVTVLGGTSAATSDTTPSISGTTTEPDATVSVMVGDQTLTTVASAGTWTVEAAALTETAHLVLASVDDAAGNTGSASQVLTVDLTVPVVVIDGGASRSTTDLSPWTYGTTAERAGTVVDVNVDDQLLTATVNPGGTWGVSAEDLAPGTYEVVASITDAALNEGSAHQTLVVAPPGEVPAPTPTTTTTTTTTTSTPTNPTPTATPTPNPTDVPPTAAAYRPDAEIRRGRGRFVGAEVYTLADQRVAATLRGRARQVSFQVRVTNQGDTAEKLKLAGTRSNRAFRLTYVAGGKDVSAAVIDGRYRTETLAVGRSVTVTVTVTRLKRAKPGTATTMTVRTVSTHAPSKVDAVAARVTVAG</sequence>
<feature type="compositionally biased region" description="Polar residues" evidence="3">
    <location>
        <begin position="261"/>
        <end position="278"/>
    </location>
</feature>
<evidence type="ECO:0000256" key="3">
    <source>
        <dbReference type="SAM" id="MobiDB-lite"/>
    </source>
</evidence>
<dbReference type="Proteomes" id="UP001596524">
    <property type="component" value="Unassembled WGS sequence"/>
</dbReference>
<dbReference type="NCBIfam" id="NF033510">
    <property type="entry name" value="Ca_tandemer"/>
    <property type="match status" value="3"/>
</dbReference>
<keyword evidence="7" id="KW-1185">Reference proteome</keyword>
<gene>
    <name evidence="6" type="ORF">ACFQO6_15925</name>
</gene>
<dbReference type="RefSeq" id="WP_255892206.1">
    <property type="nucleotide sequence ID" value="NZ_JAFMZM010000006.1"/>
</dbReference>
<keyword evidence="2 4" id="KW-0732">Signal</keyword>
<name>A0ABW2N761_9ACTN</name>
<dbReference type="Gene3D" id="2.60.40.10">
    <property type="entry name" value="Immunoglobulins"/>
    <property type="match status" value="3"/>
</dbReference>
<comment type="caution">
    <text evidence="6">The sequence shown here is derived from an EMBL/GenBank/DDBJ whole genome shotgun (WGS) entry which is preliminary data.</text>
</comment>
<feature type="compositionally biased region" description="Pro residues" evidence="3">
    <location>
        <begin position="538"/>
        <end position="552"/>
    </location>
</feature>
<feature type="signal peptide" evidence="4">
    <location>
        <begin position="1"/>
        <end position="40"/>
    </location>
</feature>
<dbReference type="InterPro" id="IPR013783">
    <property type="entry name" value="Ig-like_fold"/>
</dbReference>
<feature type="chain" id="PRO_5046990407" evidence="4">
    <location>
        <begin position="41"/>
        <end position="698"/>
    </location>
</feature>
<evidence type="ECO:0000313" key="7">
    <source>
        <dbReference type="Proteomes" id="UP001596524"/>
    </source>
</evidence>
<feature type="compositionally biased region" description="Low complexity" evidence="3">
    <location>
        <begin position="523"/>
        <end position="537"/>
    </location>
</feature>
<evidence type="ECO:0000259" key="5">
    <source>
        <dbReference type="Pfam" id="PF19077"/>
    </source>
</evidence>
<dbReference type="InterPro" id="IPR021884">
    <property type="entry name" value="Ice-bd_prot"/>
</dbReference>
<proteinExistence type="inferred from homology"/>
<organism evidence="6 7">
    <name type="scientific">Nocardioides astragali</name>
    <dbReference type="NCBI Taxonomy" id="1776736"/>
    <lineage>
        <taxon>Bacteria</taxon>
        <taxon>Bacillati</taxon>
        <taxon>Actinomycetota</taxon>
        <taxon>Actinomycetes</taxon>
        <taxon>Propionibacteriales</taxon>
        <taxon>Nocardioidaceae</taxon>
        <taxon>Nocardioides</taxon>
    </lineage>
</organism>
<dbReference type="InterPro" id="IPR044016">
    <property type="entry name" value="Big_13"/>
</dbReference>
<evidence type="ECO:0000256" key="4">
    <source>
        <dbReference type="SAM" id="SignalP"/>
    </source>
</evidence>
<accession>A0ABW2N761</accession>
<dbReference type="Pfam" id="PF11999">
    <property type="entry name" value="Ice_binding"/>
    <property type="match status" value="1"/>
</dbReference>
<dbReference type="EMBL" id="JBHTCH010000020">
    <property type="protein sequence ID" value="MFC7361760.1"/>
    <property type="molecule type" value="Genomic_DNA"/>
</dbReference>
<evidence type="ECO:0000256" key="2">
    <source>
        <dbReference type="ARBA" id="ARBA00022729"/>
    </source>
</evidence>
<evidence type="ECO:0000256" key="1">
    <source>
        <dbReference type="ARBA" id="ARBA00005445"/>
    </source>
</evidence>
<feature type="domain" description="Bacterial Ig-like" evidence="5">
    <location>
        <begin position="351"/>
        <end position="424"/>
    </location>
</feature>
<evidence type="ECO:0000313" key="6">
    <source>
        <dbReference type="EMBL" id="MFC7361760.1"/>
    </source>
</evidence>
<feature type="domain" description="Bacterial Ig-like" evidence="5">
    <location>
        <begin position="264"/>
        <end position="337"/>
    </location>
</feature>
<feature type="region of interest" description="Disordered" evidence="3">
    <location>
        <begin position="258"/>
        <end position="280"/>
    </location>
</feature>
<protein>
    <submittedName>
        <fullName evidence="6">Ice-binding family protein</fullName>
    </submittedName>
</protein>
<dbReference type="Pfam" id="PF19077">
    <property type="entry name" value="Big_13"/>
    <property type="match status" value="2"/>
</dbReference>
<feature type="region of interest" description="Disordered" evidence="3">
    <location>
        <begin position="513"/>
        <end position="556"/>
    </location>
</feature>
<comment type="similarity">
    <text evidence="1">Belongs to the ice-binding protein family.</text>
</comment>
<reference evidence="7" key="1">
    <citation type="journal article" date="2019" name="Int. J. Syst. Evol. Microbiol.">
        <title>The Global Catalogue of Microorganisms (GCM) 10K type strain sequencing project: providing services to taxonomists for standard genome sequencing and annotation.</title>
        <authorList>
            <consortium name="The Broad Institute Genomics Platform"/>
            <consortium name="The Broad Institute Genome Sequencing Center for Infectious Disease"/>
            <person name="Wu L."/>
            <person name="Ma J."/>
        </authorList>
    </citation>
    <scope>NUCLEOTIDE SEQUENCE [LARGE SCALE GENOMIC DNA]</scope>
    <source>
        <strain evidence="7">FCH27</strain>
    </source>
</reference>